<dbReference type="GO" id="GO:0016020">
    <property type="term" value="C:membrane"/>
    <property type="evidence" value="ECO:0007669"/>
    <property type="project" value="TreeGrafter"/>
</dbReference>
<evidence type="ECO:0000313" key="2">
    <source>
        <dbReference type="EMBL" id="MBB3899648.1"/>
    </source>
</evidence>
<reference evidence="2 3" key="1">
    <citation type="submission" date="2020-08" db="EMBL/GenBank/DDBJ databases">
        <title>Genomic Encyclopedia of Type Strains, Phase IV (KMG-IV): sequencing the most valuable type-strain genomes for metagenomic binning, comparative biology and taxonomic classification.</title>
        <authorList>
            <person name="Goeker M."/>
        </authorList>
    </citation>
    <scope>NUCLEOTIDE SEQUENCE [LARGE SCALE GENOMIC DNA]</scope>
    <source>
        <strain evidence="2 3">DSM 19979</strain>
    </source>
</reference>
<comment type="caution">
    <text evidence="2">The sequence shown here is derived from an EMBL/GenBank/DDBJ whole genome shotgun (WGS) entry which is preliminary data.</text>
</comment>
<dbReference type="RefSeq" id="WP_184385626.1">
    <property type="nucleotide sequence ID" value="NZ_JACIDJ010000006.1"/>
</dbReference>
<dbReference type="PANTHER" id="PTHR43798">
    <property type="entry name" value="MONOACYLGLYCEROL LIPASE"/>
    <property type="match status" value="1"/>
</dbReference>
<dbReference type="PRINTS" id="PR00111">
    <property type="entry name" value="ABHYDROLASE"/>
</dbReference>
<dbReference type="InterPro" id="IPR029058">
    <property type="entry name" value="AB_hydrolase_fold"/>
</dbReference>
<dbReference type="AlphaFoldDB" id="A0A840ACH1"/>
<evidence type="ECO:0000313" key="3">
    <source>
        <dbReference type="Proteomes" id="UP000553193"/>
    </source>
</evidence>
<protein>
    <submittedName>
        <fullName evidence="2">Pimeloyl-ACP methyl ester carboxylesterase</fullName>
    </submittedName>
</protein>
<gene>
    <name evidence="2" type="ORF">GGQ83_003108</name>
</gene>
<feature type="domain" description="AB hydrolase-1" evidence="1">
    <location>
        <begin position="32"/>
        <end position="268"/>
    </location>
</feature>
<dbReference type="Proteomes" id="UP000553193">
    <property type="component" value="Unassembled WGS sequence"/>
</dbReference>
<name>A0A840ACH1_9PROT</name>
<keyword evidence="3" id="KW-1185">Reference proteome</keyword>
<dbReference type="GO" id="GO:0046464">
    <property type="term" value="P:acylglycerol catabolic process"/>
    <property type="evidence" value="ECO:0007669"/>
    <property type="project" value="TreeGrafter"/>
</dbReference>
<accession>A0A840ACH1</accession>
<proteinExistence type="predicted"/>
<dbReference type="GO" id="GO:0047372">
    <property type="term" value="F:monoacylglycerol lipase activity"/>
    <property type="evidence" value="ECO:0007669"/>
    <property type="project" value="TreeGrafter"/>
</dbReference>
<dbReference type="Gene3D" id="3.40.50.1820">
    <property type="entry name" value="alpha/beta hydrolase"/>
    <property type="match status" value="1"/>
</dbReference>
<dbReference type="PANTHER" id="PTHR43798:SF5">
    <property type="entry name" value="MONOACYLGLYCEROL LIPASE ABHD6"/>
    <property type="match status" value="1"/>
</dbReference>
<dbReference type="InterPro" id="IPR050266">
    <property type="entry name" value="AB_hydrolase_sf"/>
</dbReference>
<dbReference type="InterPro" id="IPR000073">
    <property type="entry name" value="AB_hydrolase_1"/>
</dbReference>
<dbReference type="SUPFAM" id="SSF53474">
    <property type="entry name" value="alpha/beta-Hydrolases"/>
    <property type="match status" value="1"/>
</dbReference>
<sequence>MTPRTGQLRATLPTGPVTLRWVEWGPVEGRPVLCLHGLTRNGRDFDALAMVLAGQGRRVICPDMPGRGMSGWLPTPASYAVPTYIAVLAPLLEVLGEVDVVGTSMGGLIAMGQCTVPGVRLRRLVLNDVGPYLSGEGTERLRDHLGQAPGEFADVAEYEAYLRKANAGFGALTDAQWAAMAWHGARMTAGGRVVAHFDPAILVPLMKPALPSVDLWPLWPMVAKRPVLVLRGEASELLAPEVAARMVQSPGVRLETIPGCGHAPALMDSAQTALVAGFLARA</sequence>
<evidence type="ECO:0000259" key="1">
    <source>
        <dbReference type="Pfam" id="PF12697"/>
    </source>
</evidence>
<dbReference type="EMBL" id="JACIDJ010000006">
    <property type="protein sequence ID" value="MBB3899648.1"/>
    <property type="molecule type" value="Genomic_DNA"/>
</dbReference>
<organism evidence="2 3">
    <name type="scientific">Roseococcus suduntuyensis</name>
    <dbReference type="NCBI Taxonomy" id="455361"/>
    <lineage>
        <taxon>Bacteria</taxon>
        <taxon>Pseudomonadati</taxon>
        <taxon>Pseudomonadota</taxon>
        <taxon>Alphaproteobacteria</taxon>
        <taxon>Acetobacterales</taxon>
        <taxon>Roseomonadaceae</taxon>
        <taxon>Roseococcus</taxon>
    </lineage>
</organism>
<dbReference type="Pfam" id="PF12697">
    <property type="entry name" value="Abhydrolase_6"/>
    <property type="match status" value="1"/>
</dbReference>